<sequence>MHVVQTVRLPENICKQNFIHPHPVVGYADGGSSIADPCSYNHTTREQAFLQAMLHSVLHQGLENERGDEKGGIALYLILHCNLVPKACLLNRHVGVDVLKLRFQGDEILGKLQAASVIVAEIQQQLFSFLLVLTDQ</sequence>
<name>A0A645CJQ5_9ZZZZ</name>
<organism evidence="1">
    <name type="scientific">bioreactor metagenome</name>
    <dbReference type="NCBI Taxonomy" id="1076179"/>
    <lineage>
        <taxon>unclassified sequences</taxon>
        <taxon>metagenomes</taxon>
        <taxon>ecological metagenomes</taxon>
    </lineage>
</organism>
<evidence type="ECO:0000313" key="1">
    <source>
        <dbReference type="EMBL" id="MPM77174.1"/>
    </source>
</evidence>
<dbReference type="EMBL" id="VSSQ01027765">
    <property type="protein sequence ID" value="MPM77174.1"/>
    <property type="molecule type" value="Genomic_DNA"/>
</dbReference>
<gene>
    <name evidence="1" type="ORF">SDC9_124174</name>
</gene>
<accession>A0A645CJQ5</accession>
<comment type="caution">
    <text evidence="1">The sequence shown here is derived from an EMBL/GenBank/DDBJ whole genome shotgun (WGS) entry which is preliminary data.</text>
</comment>
<protein>
    <submittedName>
        <fullName evidence="1">Uncharacterized protein</fullName>
    </submittedName>
</protein>
<reference evidence="1" key="1">
    <citation type="submission" date="2019-08" db="EMBL/GenBank/DDBJ databases">
        <authorList>
            <person name="Kucharzyk K."/>
            <person name="Murdoch R.W."/>
            <person name="Higgins S."/>
            <person name="Loffler F."/>
        </authorList>
    </citation>
    <scope>NUCLEOTIDE SEQUENCE</scope>
</reference>
<proteinExistence type="predicted"/>
<dbReference type="AlphaFoldDB" id="A0A645CJQ5"/>